<evidence type="ECO:0000313" key="2">
    <source>
        <dbReference type="Proteomes" id="UP000324222"/>
    </source>
</evidence>
<proteinExistence type="predicted"/>
<dbReference type="EMBL" id="VSRR010034769">
    <property type="protein sequence ID" value="MPC72458.1"/>
    <property type="molecule type" value="Genomic_DNA"/>
</dbReference>
<organism evidence="1 2">
    <name type="scientific">Portunus trituberculatus</name>
    <name type="common">Swimming crab</name>
    <name type="synonym">Neptunus trituberculatus</name>
    <dbReference type="NCBI Taxonomy" id="210409"/>
    <lineage>
        <taxon>Eukaryota</taxon>
        <taxon>Metazoa</taxon>
        <taxon>Ecdysozoa</taxon>
        <taxon>Arthropoda</taxon>
        <taxon>Crustacea</taxon>
        <taxon>Multicrustacea</taxon>
        <taxon>Malacostraca</taxon>
        <taxon>Eumalacostraca</taxon>
        <taxon>Eucarida</taxon>
        <taxon>Decapoda</taxon>
        <taxon>Pleocyemata</taxon>
        <taxon>Brachyura</taxon>
        <taxon>Eubrachyura</taxon>
        <taxon>Portunoidea</taxon>
        <taxon>Portunidae</taxon>
        <taxon>Portuninae</taxon>
        <taxon>Portunus</taxon>
    </lineage>
</organism>
<gene>
    <name evidence="1" type="ORF">E2C01_066764</name>
</gene>
<name>A0A5B7HUQ6_PORTR</name>
<protein>
    <submittedName>
        <fullName evidence="1">Uncharacterized protein</fullName>
    </submittedName>
</protein>
<dbReference type="Proteomes" id="UP000324222">
    <property type="component" value="Unassembled WGS sequence"/>
</dbReference>
<evidence type="ECO:0000313" key="1">
    <source>
        <dbReference type="EMBL" id="MPC72458.1"/>
    </source>
</evidence>
<accession>A0A5B7HUQ6</accession>
<dbReference type="AlphaFoldDB" id="A0A5B7HUQ6"/>
<sequence>MQEENHMSEGFIRELEWFLLLGQCGEAGYGRDDRVGGQDGEWVGQVELSDQAWIQRREKGMKVVYKADKGALVSAG</sequence>
<comment type="caution">
    <text evidence="1">The sequence shown here is derived from an EMBL/GenBank/DDBJ whole genome shotgun (WGS) entry which is preliminary data.</text>
</comment>
<reference evidence="1 2" key="1">
    <citation type="submission" date="2019-05" db="EMBL/GenBank/DDBJ databases">
        <title>Another draft genome of Portunus trituberculatus and its Hox gene families provides insights of decapod evolution.</title>
        <authorList>
            <person name="Jeong J.-H."/>
            <person name="Song I."/>
            <person name="Kim S."/>
            <person name="Choi T."/>
            <person name="Kim D."/>
            <person name="Ryu S."/>
            <person name="Kim W."/>
        </authorList>
    </citation>
    <scope>NUCLEOTIDE SEQUENCE [LARGE SCALE GENOMIC DNA]</scope>
    <source>
        <tissue evidence="1">Muscle</tissue>
    </source>
</reference>
<keyword evidence="2" id="KW-1185">Reference proteome</keyword>